<protein>
    <submittedName>
        <fullName evidence="1">GxxExxY protein</fullName>
    </submittedName>
</protein>
<dbReference type="InterPro" id="IPR026350">
    <property type="entry name" value="GxxExxY"/>
</dbReference>
<evidence type="ECO:0000313" key="1">
    <source>
        <dbReference type="EMBL" id="MEM0541881.1"/>
    </source>
</evidence>
<dbReference type="Pfam" id="PF13366">
    <property type="entry name" value="PDDEXK_3"/>
    <property type="match status" value="1"/>
</dbReference>
<comment type="caution">
    <text evidence="1">The sequence shown here is derived from an EMBL/GenBank/DDBJ whole genome shotgun (WGS) entry which is preliminary data.</text>
</comment>
<proteinExistence type="predicted"/>
<evidence type="ECO:0000313" key="2">
    <source>
        <dbReference type="Proteomes" id="UP001460072"/>
    </source>
</evidence>
<organism evidence="1 2">
    <name type="scientific">Flavobacterium aureirubrum</name>
    <dbReference type="NCBI Taxonomy" id="3133147"/>
    <lineage>
        <taxon>Bacteria</taxon>
        <taxon>Pseudomonadati</taxon>
        <taxon>Bacteroidota</taxon>
        <taxon>Flavobacteriia</taxon>
        <taxon>Flavobacteriales</taxon>
        <taxon>Flavobacteriaceae</taxon>
        <taxon>Flavobacterium</taxon>
    </lineage>
</organism>
<dbReference type="EMBL" id="JBCGDO010000004">
    <property type="protein sequence ID" value="MEM0541881.1"/>
    <property type="molecule type" value="Genomic_DNA"/>
</dbReference>
<reference evidence="1 2" key="1">
    <citation type="submission" date="2024-03" db="EMBL/GenBank/DDBJ databases">
        <title>Two novel species of the genus Flavobacterium exhibiting potentially degradation of complex polysaccharides.</title>
        <authorList>
            <person name="Lian X."/>
        </authorList>
    </citation>
    <scope>NUCLEOTIDE SEQUENCE [LARGE SCALE GENOMIC DNA]</scope>
    <source>
        <strain evidence="2">j3</strain>
    </source>
</reference>
<dbReference type="RefSeq" id="WP_342695105.1">
    <property type="nucleotide sequence ID" value="NZ_JBCGDO010000004.1"/>
</dbReference>
<gene>
    <name evidence="1" type="ORF">WFZ85_04595</name>
</gene>
<name>A0ABU9N3Y4_9FLAO</name>
<dbReference type="Proteomes" id="UP001460072">
    <property type="component" value="Unassembled WGS sequence"/>
</dbReference>
<accession>A0ABU9N3Y4</accession>
<dbReference type="NCBIfam" id="TIGR04256">
    <property type="entry name" value="GxxExxY"/>
    <property type="match status" value="1"/>
</dbReference>
<keyword evidence="2" id="KW-1185">Reference proteome</keyword>
<sequence length="132" mass="15757">MLEYLHKEESYKIVGVLFDVHKNLGKGFSEIVYKDAIEYEFNQLNISFEREKEFAVHYKNTILNHKFYADFVVFDKIILEIKTVDCFNNSHYNQCLNYLNISKNELAILANFNLISLEYKRIVNSKKQFNKL</sequence>